<organism evidence="1 2">
    <name type="scientific">Romanomermis culicivorax</name>
    <name type="common">Nematode worm</name>
    <dbReference type="NCBI Taxonomy" id="13658"/>
    <lineage>
        <taxon>Eukaryota</taxon>
        <taxon>Metazoa</taxon>
        <taxon>Ecdysozoa</taxon>
        <taxon>Nematoda</taxon>
        <taxon>Enoplea</taxon>
        <taxon>Dorylaimia</taxon>
        <taxon>Mermithida</taxon>
        <taxon>Mermithoidea</taxon>
        <taxon>Mermithidae</taxon>
        <taxon>Romanomermis</taxon>
    </lineage>
</organism>
<name>A0A915HIU0_ROMCU</name>
<protein>
    <submittedName>
        <fullName evidence="2">Uncharacterized protein</fullName>
    </submittedName>
</protein>
<proteinExistence type="predicted"/>
<reference evidence="2" key="1">
    <citation type="submission" date="2022-11" db="UniProtKB">
        <authorList>
            <consortium name="WormBaseParasite"/>
        </authorList>
    </citation>
    <scope>IDENTIFICATION</scope>
</reference>
<accession>A0A915HIU0</accession>
<dbReference type="Proteomes" id="UP000887565">
    <property type="component" value="Unplaced"/>
</dbReference>
<sequence>MEKWRLGGVDVLAHFLFGPPFRSGLYREADEFVLETLPVEIMVDALFDEQHISSPLIKRSACSNESNFLNFALAKPSVWALH</sequence>
<evidence type="ECO:0000313" key="1">
    <source>
        <dbReference type="Proteomes" id="UP000887565"/>
    </source>
</evidence>
<evidence type="ECO:0000313" key="2">
    <source>
        <dbReference type="WBParaSite" id="nRc.2.0.1.t01563-RA"/>
    </source>
</evidence>
<keyword evidence="1" id="KW-1185">Reference proteome</keyword>
<dbReference type="AlphaFoldDB" id="A0A915HIU0"/>
<dbReference type="WBParaSite" id="nRc.2.0.1.t01563-RA">
    <property type="protein sequence ID" value="nRc.2.0.1.t01563-RA"/>
    <property type="gene ID" value="nRc.2.0.1.g01563"/>
</dbReference>